<keyword evidence="6" id="KW-0698">rRNA processing</keyword>
<dbReference type="InterPro" id="IPR018314">
    <property type="entry name" value="RsmB/NOL1/NOP2-like_CS"/>
</dbReference>
<evidence type="ECO:0000256" key="14">
    <source>
        <dbReference type="PROSITE-ProRule" id="PRU01023"/>
    </source>
</evidence>
<dbReference type="PROSITE" id="PS51686">
    <property type="entry name" value="SAM_MT_RSMB_NOP"/>
    <property type="match status" value="1"/>
</dbReference>
<dbReference type="Gene3D" id="3.40.50.150">
    <property type="entry name" value="Vaccinia Virus protein VP39"/>
    <property type="match status" value="1"/>
</dbReference>
<accession>A0A2I1K993</accession>
<evidence type="ECO:0000313" key="17">
    <source>
        <dbReference type="Proteomes" id="UP000234775"/>
    </source>
</evidence>
<keyword evidence="8 14" id="KW-0808">Transferase</keyword>
<dbReference type="GO" id="GO:0005737">
    <property type="term" value="C:cytoplasm"/>
    <property type="evidence" value="ECO:0007669"/>
    <property type="project" value="UniProtKB-SubCell"/>
</dbReference>
<gene>
    <name evidence="16" type="ORF">CYJ27_01710</name>
</gene>
<feature type="binding site" evidence="14">
    <location>
        <begin position="280"/>
        <end position="286"/>
    </location>
    <ligand>
        <name>S-adenosyl-L-methionine</name>
        <dbReference type="ChEBI" id="CHEBI:59789"/>
    </ligand>
</feature>
<evidence type="ECO:0000256" key="12">
    <source>
        <dbReference type="ARBA" id="ARBA00031088"/>
    </source>
</evidence>
<dbReference type="InterPro" id="IPR029063">
    <property type="entry name" value="SAM-dependent_MTases_sf"/>
</dbReference>
<evidence type="ECO:0000256" key="9">
    <source>
        <dbReference type="ARBA" id="ARBA00022691"/>
    </source>
</evidence>
<proteinExistence type="inferred from homology"/>
<keyword evidence="9 14" id="KW-0949">S-adenosyl-L-methionine</keyword>
<dbReference type="PROSITE" id="PS01153">
    <property type="entry name" value="NOL1_NOP2_SUN"/>
    <property type="match status" value="1"/>
</dbReference>
<dbReference type="InterPro" id="IPR035926">
    <property type="entry name" value="NusB-like_sf"/>
</dbReference>
<dbReference type="GO" id="GO:0003723">
    <property type="term" value="F:RNA binding"/>
    <property type="evidence" value="ECO:0007669"/>
    <property type="project" value="UniProtKB-UniRule"/>
</dbReference>
<evidence type="ECO:0000256" key="13">
    <source>
        <dbReference type="ARBA" id="ARBA00047283"/>
    </source>
</evidence>
<comment type="function">
    <text evidence="1">Specifically methylates the cytosine at position 967 (m5C967) of 16S rRNA.</text>
</comment>
<protein>
    <recommendedName>
        <fullName evidence="4">16S rRNA (cytosine(967)-C(5))-methyltransferase</fullName>
        <ecNumber evidence="4">2.1.1.176</ecNumber>
    </recommendedName>
    <alternativeName>
        <fullName evidence="11">16S rRNA m5C967 methyltransferase</fullName>
    </alternativeName>
    <alternativeName>
        <fullName evidence="12">rRNA (cytosine-C(5)-)-methyltransferase RsmB</fullName>
    </alternativeName>
</protein>
<evidence type="ECO:0000256" key="5">
    <source>
        <dbReference type="ARBA" id="ARBA00022490"/>
    </source>
</evidence>
<dbReference type="Proteomes" id="UP000234775">
    <property type="component" value="Unassembled WGS sequence"/>
</dbReference>
<dbReference type="InterPro" id="IPR004573">
    <property type="entry name" value="rRNA_ssu_MeTfrase_B"/>
</dbReference>
<keyword evidence="5" id="KW-0963">Cytoplasm</keyword>
<evidence type="ECO:0000256" key="3">
    <source>
        <dbReference type="ARBA" id="ARBA00007494"/>
    </source>
</evidence>
<comment type="catalytic activity">
    <reaction evidence="13">
        <text>cytidine(967) in 16S rRNA + S-adenosyl-L-methionine = 5-methylcytidine(967) in 16S rRNA + S-adenosyl-L-homocysteine + H(+)</text>
        <dbReference type="Rhea" id="RHEA:42748"/>
        <dbReference type="Rhea" id="RHEA-COMP:10219"/>
        <dbReference type="Rhea" id="RHEA-COMP:10220"/>
        <dbReference type="ChEBI" id="CHEBI:15378"/>
        <dbReference type="ChEBI" id="CHEBI:57856"/>
        <dbReference type="ChEBI" id="CHEBI:59789"/>
        <dbReference type="ChEBI" id="CHEBI:74483"/>
        <dbReference type="ChEBI" id="CHEBI:82748"/>
        <dbReference type="EC" id="2.1.1.176"/>
    </reaction>
</comment>
<evidence type="ECO:0000256" key="10">
    <source>
        <dbReference type="ARBA" id="ARBA00022884"/>
    </source>
</evidence>
<keyword evidence="7 14" id="KW-0489">Methyltransferase</keyword>
<evidence type="ECO:0000256" key="2">
    <source>
        <dbReference type="ARBA" id="ARBA00004496"/>
    </source>
</evidence>
<comment type="caution">
    <text evidence="16">The sequence shown here is derived from an EMBL/GenBank/DDBJ whole genome shotgun (WGS) entry which is preliminary data.</text>
</comment>
<evidence type="ECO:0000256" key="6">
    <source>
        <dbReference type="ARBA" id="ARBA00022552"/>
    </source>
</evidence>
<feature type="active site" description="Nucleophile" evidence="14">
    <location>
        <position position="404"/>
    </location>
</feature>
<evidence type="ECO:0000256" key="1">
    <source>
        <dbReference type="ARBA" id="ARBA00002724"/>
    </source>
</evidence>
<keyword evidence="10 14" id="KW-0694">RNA-binding</keyword>
<dbReference type="AlphaFoldDB" id="A0A2I1K993"/>
<evidence type="ECO:0000256" key="11">
    <source>
        <dbReference type="ARBA" id="ARBA00030399"/>
    </source>
</evidence>
<dbReference type="Gene3D" id="1.10.940.10">
    <property type="entry name" value="NusB-like"/>
    <property type="match status" value="1"/>
</dbReference>
<reference evidence="16 17" key="1">
    <citation type="submission" date="2017-12" db="EMBL/GenBank/DDBJ databases">
        <title>Phylogenetic diversity of female urinary microbiome.</title>
        <authorList>
            <person name="Thomas-White K."/>
            <person name="Wolfe A.J."/>
        </authorList>
    </citation>
    <scope>NUCLEOTIDE SEQUENCE [LARGE SCALE GENOMIC DNA]</scope>
    <source>
        <strain evidence="16 17">UMB0844</strain>
    </source>
</reference>
<feature type="binding site" evidence="14">
    <location>
        <position position="351"/>
    </location>
    <ligand>
        <name>S-adenosyl-L-methionine</name>
        <dbReference type="ChEBI" id="CHEBI:59789"/>
    </ligand>
</feature>
<dbReference type="PANTHER" id="PTHR22807:SF53">
    <property type="entry name" value="RIBOSOMAL RNA SMALL SUBUNIT METHYLTRANSFERASE B-RELATED"/>
    <property type="match status" value="1"/>
</dbReference>
<evidence type="ECO:0000313" key="16">
    <source>
        <dbReference type="EMBL" id="PKY92174.1"/>
    </source>
</evidence>
<sequence length="472" mass="53957">MEGQDILKSEISSNPLVIKQTARYQAMESLVSIYHHQHYIHQEVNKALTQRQLPEKERDLYTRLVYGSSQYHFTLMTVLKVLISKPNRCKAWVIELLILSAYQFYYLDAIPAHALVNEAVKIAKKRGNSFLARFVNGVLREMMRRFEDISSFIDSQEVEREEKLALEASLPVQWVNYFEKRFGWEKMVELAQSLKSPAQVTVRFSRKTLENKELCLRLAQQQGLVLQQSPINPHSYRVEKGNPLQTALFKEGKLTIQDEAAALAVDLLHPKEGQRVLDACSAPGGKTVQLAEYVGKNGQVVANELVANKLNRIQENLERMQVSDRVQVVNHDARDLPTVYEEESFDAILVDAPCSGLGLFRRKPDTKERKKIEDLKELQVLQLEILQKVSPLLKQGGKLLYSTCTISGEENEEVVQQFLESHQDFALVPLTSWAKPLEEALQTNGTLQILPHYFMSDGFFIALFEKTDGRKK</sequence>
<dbReference type="Pfam" id="PF01189">
    <property type="entry name" value="Methyltr_RsmB-F"/>
    <property type="match status" value="1"/>
</dbReference>
<comment type="subcellular location">
    <subcellularLocation>
        <location evidence="2">Cytoplasm</location>
    </subcellularLocation>
</comment>
<dbReference type="FunFam" id="3.40.50.150:FF:000022">
    <property type="entry name" value="Ribosomal RNA small subunit methyltransferase B"/>
    <property type="match status" value="1"/>
</dbReference>
<dbReference type="InterPro" id="IPR006027">
    <property type="entry name" value="NusB_RsmB_TIM44"/>
</dbReference>
<dbReference type="InterPro" id="IPR049560">
    <property type="entry name" value="MeTrfase_RsmB-F_NOP2_cat"/>
</dbReference>
<dbReference type="GO" id="GO:0008649">
    <property type="term" value="F:rRNA methyltransferase activity"/>
    <property type="evidence" value="ECO:0007669"/>
    <property type="project" value="InterPro"/>
</dbReference>
<feature type="binding site" evidence="14">
    <location>
        <position position="304"/>
    </location>
    <ligand>
        <name>S-adenosyl-L-methionine</name>
        <dbReference type="ChEBI" id="CHEBI:59789"/>
    </ligand>
</feature>
<organism evidence="16 17">
    <name type="scientific">Aerococcus christensenii</name>
    <dbReference type="NCBI Taxonomy" id="87541"/>
    <lineage>
        <taxon>Bacteria</taxon>
        <taxon>Bacillati</taxon>
        <taxon>Bacillota</taxon>
        <taxon>Bacilli</taxon>
        <taxon>Lactobacillales</taxon>
        <taxon>Aerococcaceae</taxon>
        <taxon>Aerococcus</taxon>
    </lineage>
</organism>
<dbReference type="EC" id="2.1.1.176" evidence="4"/>
<dbReference type="Pfam" id="PF01029">
    <property type="entry name" value="NusB"/>
    <property type="match status" value="1"/>
</dbReference>
<name>A0A2I1K993_9LACT</name>
<dbReference type="SUPFAM" id="SSF53335">
    <property type="entry name" value="S-adenosyl-L-methionine-dependent methyltransferases"/>
    <property type="match status" value="1"/>
</dbReference>
<feature type="domain" description="SAM-dependent MTase RsmB/NOP-type" evidence="15">
    <location>
        <begin position="190"/>
        <end position="467"/>
    </location>
</feature>
<evidence type="ECO:0000256" key="7">
    <source>
        <dbReference type="ARBA" id="ARBA00022603"/>
    </source>
</evidence>
<dbReference type="InterPro" id="IPR023267">
    <property type="entry name" value="RCMT"/>
</dbReference>
<dbReference type="PRINTS" id="PR02008">
    <property type="entry name" value="RCMTFAMILY"/>
</dbReference>
<dbReference type="NCBIfam" id="NF011494">
    <property type="entry name" value="PRK14902.1"/>
    <property type="match status" value="1"/>
</dbReference>
<dbReference type="SUPFAM" id="SSF48013">
    <property type="entry name" value="NusB-like"/>
    <property type="match status" value="1"/>
</dbReference>
<evidence type="ECO:0000256" key="8">
    <source>
        <dbReference type="ARBA" id="ARBA00022679"/>
    </source>
</evidence>
<comment type="similarity">
    <text evidence="3 14">Belongs to the class I-like SAM-binding methyltransferase superfamily. RsmB/NOP family.</text>
</comment>
<evidence type="ECO:0000256" key="4">
    <source>
        <dbReference type="ARBA" id="ARBA00012140"/>
    </source>
</evidence>
<feature type="binding site" evidence="14">
    <location>
        <position position="332"/>
    </location>
    <ligand>
        <name>S-adenosyl-L-methionine</name>
        <dbReference type="ChEBI" id="CHEBI:59789"/>
    </ligand>
</feature>
<dbReference type="GO" id="GO:0006355">
    <property type="term" value="P:regulation of DNA-templated transcription"/>
    <property type="evidence" value="ECO:0007669"/>
    <property type="project" value="InterPro"/>
</dbReference>
<dbReference type="EMBL" id="PKGZ01000001">
    <property type="protein sequence ID" value="PKY92174.1"/>
    <property type="molecule type" value="Genomic_DNA"/>
</dbReference>
<dbReference type="CDD" id="cd02440">
    <property type="entry name" value="AdoMet_MTases"/>
    <property type="match status" value="1"/>
</dbReference>
<dbReference type="NCBIfam" id="TIGR00563">
    <property type="entry name" value="rsmB"/>
    <property type="match status" value="1"/>
</dbReference>
<dbReference type="PANTHER" id="PTHR22807">
    <property type="entry name" value="NOP2 YEAST -RELATED NOL1/NOP2/FMU SUN DOMAIN-CONTAINING"/>
    <property type="match status" value="1"/>
</dbReference>
<keyword evidence="17" id="KW-1185">Reference proteome</keyword>
<evidence type="ECO:0000259" key="15">
    <source>
        <dbReference type="PROSITE" id="PS51686"/>
    </source>
</evidence>
<dbReference type="InterPro" id="IPR001678">
    <property type="entry name" value="MeTrfase_RsmB-F_NOP2_dom"/>
</dbReference>